<feature type="compositionally biased region" description="Basic and acidic residues" evidence="2">
    <location>
        <begin position="704"/>
        <end position="718"/>
    </location>
</feature>
<dbReference type="Gene3D" id="3.40.50.1820">
    <property type="entry name" value="alpha/beta hydrolase"/>
    <property type="match status" value="1"/>
</dbReference>
<keyword evidence="1" id="KW-0378">Hydrolase</keyword>
<feature type="compositionally biased region" description="Polar residues" evidence="2">
    <location>
        <begin position="861"/>
        <end position="872"/>
    </location>
</feature>
<feature type="compositionally biased region" description="Polar residues" evidence="2">
    <location>
        <begin position="1065"/>
        <end position="1078"/>
    </location>
</feature>
<feature type="compositionally biased region" description="Low complexity" evidence="2">
    <location>
        <begin position="315"/>
        <end position="328"/>
    </location>
</feature>
<dbReference type="InterPro" id="IPR013094">
    <property type="entry name" value="AB_hydrolase_3"/>
</dbReference>
<reference evidence="4" key="1">
    <citation type="journal article" date="2020" name="Stud. Mycol.">
        <title>101 Dothideomycetes genomes: a test case for predicting lifestyles and emergence of pathogens.</title>
        <authorList>
            <person name="Haridas S."/>
            <person name="Albert R."/>
            <person name="Binder M."/>
            <person name="Bloem J."/>
            <person name="Labutti K."/>
            <person name="Salamov A."/>
            <person name="Andreopoulos B."/>
            <person name="Baker S."/>
            <person name="Barry K."/>
            <person name="Bills G."/>
            <person name="Bluhm B."/>
            <person name="Cannon C."/>
            <person name="Castanera R."/>
            <person name="Culley D."/>
            <person name="Daum C."/>
            <person name="Ezra D."/>
            <person name="Gonzalez J."/>
            <person name="Henrissat B."/>
            <person name="Kuo A."/>
            <person name="Liang C."/>
            <person name="Lipzen A."/>
            <person name="Lutzoni F."/>
            <person name="Magnuson J."/>
            <person name="Mondo S."/>
            <person name="Nolan M."/>
            <person name="Ohm R."/>
            <person name="Pangilinan J."/>
            <person name="Park H.-J."/>
            <person name="Ramirez L."/>
            <person name="Alfaro M."/>
            <person name="Sun H."/>
            <person name="Tritt A."/>
            <person name="Yoshinaga Y."/>
            <person name="Zwiers L.-H."/>
            <person name="Turgeon B."/>
            <person name="Goodwin S."/>
            <person name="Spatafora J."/>
            <person name="Crous P."/>
            <person name="Grigoriev I."/>
        </authorList>
    </citation>
    <scope>NUCLEOTIDE SEQUENCE</scope>
    <source>
        <strain evidence="4">CBS 116435</strain>
    </source>
</reference>
<evidence type="ECO:0000256" key="2">
    <source>
        <dbReference type="SAM" id="MobiDB-lite"/>
    </source>
</evidence>
<feature type="compositionally biased region" description="Polar residues" evidence="2">
    <location>
        <begin position="1031"/>
        <end position="1044"/>
    </location>
</feature>
<feature type="domain" description="Alpha/beta hydrolase fold-3" evidence="3">
    <location>
        <begin position="387"/>
        <end position="437"/>
    </location>
</feature>
<protein>
    <submittedName>
        <fullName evidence="4">Alpha/beta-hydrolase</fullName>
    </submittedName>
</protein>
<sequence>MPFNTFTVASAVTPSVIETYFSHFLNRAPLRQKPTAHVSYHEGLALIRNFLDYASKHSVDDLQAFTQQWVPVPSWVRVDNVEIARDFLDRSARLITEQLGPDGIEKVGGENWWQWRGPGTGRALKAEWIEMKKDYQSRKRTGSKCERVVLYVHGGAYYFGSVDEHRYQMQRHARKLQARLLAPRYRLAPQFPFPCGLQDNIAAYLYCLEMFDPGQILFAGDSAGGGMVLAMLVTLRDQGIPLPAGAILLSPWSDLTHSFPSVAGDGEGDYIPSNGLGLYKPSMSWPPQPAEPEAKNTGRQHLKVSKTPSAEAESRQPSSTSTKQSSSKAKPNGTRNGREDNITALPPSPGIASSATREPKDTALRPGYGPNLSVELDGKIIEILDQIQLYTTNQLLSHPLVSPVLQPSLGGLPPLLIQVGGSELLRDEQLYLAHKAANPQGYIPSQVILDEYDPRREAVDKWPPTDVQLQLWDDLCHVPHTLSFTRPAKYMYRGVAQFGAWALARKKGSNTDDIVDVDETSIISSGDEDGKEDDHHSWPSRGRSDVPSPSRNGAGDTAGQATDGAKAKAPAQEGECVGKAGDPIPQFRNHMVRQRVSRHGIITPLEPAHEIPALKLDASEIGVLKPVPVRKYLNAKKLLDAKFAKDMRKVQKLREKEAAKGYEGFPGEQPPPTALASRRRKGMDDERKKAGKSWGLAMWTGWGSKHDEETMERHEGGKKGNAQGASRQGETPNPSQAGPDRNGSPVTSSGQTRKQPTTSAERAAVASNRGREETTRPSSSRSPFRKPSALLEGSSRPHTSRERLVSPSLTALHSPPAADGLGSTFINGRPASYAGTHSEPPRPPTAEAQPASQRLEGTDTMYLSPSSNRSQTGTVAYPFKLRNAVWNPSTATLDSQAPDGTLSMDAVSGSTEHPTSVKYEKSNRSTPMSLTPRSSMAPVGGGVKDEEDVAGRNIVGKRIPSPPASREPPNIVQDEVSTQASGGGDGGSGGPVSQVPHPPRKSSKEPSGKARQQHLPQRPRQLQQLDRKPLSNNGAAPSSTTQTDAGDEPPAPPPKDKAAPKITMTPPSSRFNNAQTAGAISGDGQMAESRMEVSRDMKQQQQQRPALDTFVTASEGREVKGEIGGP</sequence>
<evidence type="ECO:0000313" key="4">
    <source>
        <dbReference type="EMBL" id="KAF2725033.1"/>
    </source>
</evidence>
<name>A0A9P4QG74_9PEZI</name>
<dbReference type="Proteomes" id="UP000799441">
    <property type="component" value="Unassembled WGS sequence"/>
</dbReference>
<feature type="compositionally biased region" description="Low complexity" evidence="2">
    <location>
        <begin position="1013"/>
        <end position="1024"/>
    </location>
</feature>
<feature type="compositionally biased region" description="Low complexity" evidence="2">
    <location>
        <begin position="776"/>
        <end position="788"/>
    </location>
</feature>
<dbReference type="PANTHER" id="PTHR48081">
    <property type="entry name" value="AB HYDROLASE SUPERFAMILY PROTEIN C4A8.06C"/>
    <property type="match status" value="1"/>
</dbReference>
<accession>A0A9P4QG74</accession>
<dbReference type="OrthoDB" id="2336090at2759"/>
<feature type="region of interest" description="Disordered" evidence="2">
    <location>
        <begin position="890"/>
        <end position="1126"/>
    </location>
</feature>
<dbReference type="SUPFAM" id="SSF53474">
    <property type="entry name" value="alpha/beta-Hydrolases"/>
    <property type="match status" value="1"/>
</dbReference>
<feature type="compositionally biased region" description="Gly residues" evidence="2">
    <location>
        <begin position="981"/>
        <end position="990"/>
    </location>
</feature>
<keyword evidence="5" id="KW-1185">Reference proteome</keyword>
<proteinExistence type="predicted"/>
<dbReference type="AlphaFoldDB" id="A0A9P4QG74"/>
<dbReference type="Pfam" id="PF07859">
    <property type="entry name" value="Abhydrolase_3"/>
    <property type="match status" value="2"/>
</dbReference>
<dbReference type="InterPro" id="IPR050300">
    <property type="entry name" value="GDXG_lipolytic_enzyme"/>
</dbReference>
<evidence type="ECO:0000313" key="5">
    <source>
        <dbReference type="Proteomes" id="UP000799441"/>
    </source>
</evidence>
<feature type="compositionally biased region" description="Basic and acidic residues" evidence="2">
    <location>
        <begin position="1115"/>
        <end position="1126"/>
    </location>
</feature>
<feature type="compositionally biased region" description="Polar residues" evidence="2">
    <location>
        <begin position="924"/>
        <end position="934"/>
    </location>
</feature>
<feature type="compositionally biased region" description="Polar residues" evidence="2">
    <location>
        <begin position="744"/>
        <end position="760"/>
    </location>
</feature>
<dbReference type="EMBL" id="MU003769">
    <property type="protein sequence ID" value="KAF2725033.1"/>
    <property type="molecule type" value="Genomic_DNA"/>
</dbReference>
<dbReference type="InterPro" id="IPR029058">
    <property type="entry name" value="AB_hydrolase_fold"/>
</dbReference>
<dbReference type="GO" id="GO:0016787">
    <property type="term" value="F:hydrolase activity"/>
    <property type="evidence" value="ECO:0007669"/>
    <property type="project" value="UniProtKB-KW"/>
</dbReference>
<feature type="region of interest" description="Disordered" evidence="2">
    <location>
        <begin position="281"/>
        <end position="371"/>
    </location>
</feature>
<organism evidence="4 5">
    <name type="scientific">Polychaeton citri CBS 116435</name>
    <dbReference type="NCBI Taxonomy" id="1314669"/>
    <lineage>
        <taxon>Eukaryota</taxon>
        <taxon>Fungi</taxon>
        <taxon>Dikarya</taxon>
        <taxon>Ascomycota</taxon>
        <taxon>Pezizomycotina</taxon>
        <taxon>Dothideomycetes</taxon>
        <taxon>Dothideomycetidae</taxon>
        <taxon>Capnodiales</taxon>
        <taxon>Capnodiaceae</taxon>
        <taxon>Polychaeton</taxon>
    </lineage>
</organism>
<feature type="compositionally biased region" description="Polar residues" evidence="2">
    <location>
        <begin position="723"/>
        <end position="736"/>
    </location>
</feature>
<comment type="caution">
    <text evidence="4">The sequence shown here is derived from an EMBL/GenBank/DDBJ whole genome shotgun (WGS) entry which is preliminary data.</text>
</comment>
<feature type="region of interest" description="Disordered" evidence="2">
    <location>
        <begin position="658"/>
        <end position="872"/>
    </location>
</feature>
<feature type="compositionally biased region" description="Basic and acidic residues" evidence="2">
    <location>
        <begin position="1089"/>
        <end position="1098"/>
    </location>
</feature>
<dbReference type="PANTHER" id="PTHR48081:SF19">
    <property type="entry name" value="AB HYDROLASE SUPERFAMILY PROTEIN C4A8.06C"/>
    <property type="match status" value="1"/>
</dbReference>
<feature type="domain" description="Alpha/beta hydrolase fold-3" evidence="3">
    <location>
        <begin position="149"/>
        <end position="262"/>
    </location>
</feature>
<feature type="region of interest" description="Disordered" evidence="2">
    <location>
        <begin position="517"/>
        <end position="583"/>
    </location>
</feature>
<feature type="compositionally biased region" description="Low complexity" evidence="2">
    <location>
        <begin position="553"/>
        <end position="569"/>
    </location>
</feature>
<evidence type="ECO:0000259" key="3">
    <source>
        <dbReference type="Pfam" id="PF07859"/>
    </source>
</evidence>
<evidence type="ECO:0000256" key="1">
    <source>
        <dbReference type="ARBA" id="ARBA00022801"/>
    </source>
</evidence>
<gene>
    <name evidence="4" type="ORF">K431DRAFT_281503</name>
</gene>